<dbReference type="SUPFAM" id="SSF143631">
    <property type="entry name" value="ApbE-like"/>
    <property type="match status" value="1"/>
</dbReference>
<name>A0A7G9RVQ1_9BURK</name>
<dbReference type="Gene3D" id="3.10.520.10">
    <property type="entry name" value="ApbE-like domains"/>
    <property type="match status" value="1"/>
</dbReference>
<reference evidence="1 2" key="1">
    <citation type="submission" date="2020-08" db="EMBL/GenBank/DDBJ databases">
        <title>Genome sequence of Diaphorobacter ruginosibacter DSM 27467T.</title>
        <authorList>
            <person name="Hyun D.-W."/>
            <person name="Bae J.-W."/>
        </authorList>
    </citation>
    <scope>NUCLEOTIDE SEQUENCE [LARGE SCALE GENOMIC DNA]</scope>
    <source>
        <strain evidence="1 2">DSM 27467</strain>
    </source>
</reference>
<sequence>MRATHALLSGGRLHFQHGPIDLVIGAEGDARSVRAAHVAAWQRFEGLLDALVAELPLLKRPVSGACPLAGEVARSMWQACKPFDDQFITPMAAVAGSVAQDIIKAYARPGVERAWVNNGGDIALHMVQGQAVRVGLWADLARFHPALLQHGLDLDGNLSIDANSSVRGVATSGWRGRSFSRGVADSVTVLARTASQADAAATVIANAVNVDIPQIRRAPAASLRHDSDLGDIPVTVDVPVLPRAAVREALDRGMECASDLLERGLIEACFLACQGQSRQVGALAWQKKPPQHGALAWGVLPQRAEAVLEGTTRSDE</sequence>
<dbReference type="NCBIfam" id="NF003322">
    <property type="entry name" value="PRK04334.1-2"/>
    <property type="match status" value="1"/>
</dbReference>
<proteinExistence type="predicted"/>
<dbReference type="KEGG" id="drg:H9K76_16605"/>
<dbReference type="Proteomes" id="UP000515811">
    <property type="component" value="Chromosome"/>
</dbReference>
<dbReference type="EMBL" id="CP060714">
    <property type="protein sequence ID" value="QNN59676.1"/>
    <property type="molecule type" value="Genomic_DNA"/>
</dbReference>
<dbReference type="AlphaFoldDB" id="A0A7G9RVQ1"/>
<keyword evidence="2" id="KW-1185">Reference proteome</keyword>
<evidence type="ECO:0000313" key="2">
    <source>
        <dbReference type="Proteomes" id="UP000515811"/>
    </source>
</evidence>
<organism evidence="1 2">
    <name type="scientific">Diaphorobacter ruginosibacter</name>
    <dbReference type="NCBI Taxonomy" id="1715720"/>
    <lineage>
        <taxon>Bacteria</taxon>
        <taxon>Pseudomonadati</taxon>
        <taxon>Pseudomonadota</taxon>
        <taxon>Betaproteobacteria</taxon>
        <taxon>Burkholderiales</taxon>
        <taxon>Comamonadaceae</taxon>
        <taxon>Diaphorobacter</taxon>
    </lineage>
</organism>
<protein>
    <submittedName>
        <fullName evidence="1">UPF0280 family protein</fullName>
    </submittedName>
</protein>
<dbReference type="InterPro" id="IPR007183">
    <property type="entry name" value="UPF0280"/>
</dbReference>
<gene>
    <name evidence="1" type="ORF">H9K76_16605</name>
</gene>
<dbReference type="InterPro" id="IPR003374">
    <property type="entry name" value="ApbE-like_sf"/>
</dbReference>
<dbReference type="PIRSF" id="PIRSF006421">
    <property type="entry name" value="UCP006421"/>
    <property type="match status" value="1"/>
</dbReference>
<evidence type="ECO:0000313" key="1">
    <source>
        <dbReference type="EMBL" id="QNN59676.1"/>
    </source>
</evidence>
<accession>A0A7G9RVQ1</accession>